<evidence type="ECO:0000313" key="2">
    <source>
        <dbReference type="Proteomes" id="UP001190700"/>
    </source>
</evidence>
<dbReference type="AlphaFoldDB" id="A0AAE0C210"/>
<reference evidence="1 2" key="1">
    <citation type="journal article" date="2015" name="Genome Biol. Evol.">
        <title>Comparative Genomics of a Bacterivorous Green Alga Reveals Evolutionary Causalities and Consequences of Phago-Mixotrophic Mode of Nutrition.</title>
        <authorList>
            <person name="Burns J.A."/>
            <person name="Paasch A."/>
            <person name="Narechania A."/>
            <person name="Kim E."/>
        </authorList>
    </citation>
    <scope>NUCLEOTIDE SEQUENCE [LARGE SCALE GENOMIC DNA]</scope>
    <source>
        <strain evidence="1 2">PLY_AMNH</strain>
    </source>
</reference>
<sequence>AFGMEEDFAEVMEGALGAGIEDIVEDSYGRQLLRSRRRRKHYGKYEKNGIPVWTFDHMVENGHDLLLCLITIHAVAFLLPSTPTIFSSSGANSLATMLLHVPALRFSLPIHKAANAWFGNMLVIDMVSLTTQQLILSQPWHRHLPNAVRFVFQVVVTKFPIARLLRRINSKTK</sequence>
<evidence type="ECO:0000313" key="1">
    <source>
        <dbReference type="EMBL" id="KAK3246015.1"/>
    </source>
</evidence>
<dbReference type="Proteomes" id="UP001190700">
    <property type="component" value="Unassembled WGS sequence"/>
</dbReference>
<proteinExistence type="predicted"/>
<comment type="caution">
    <text evidence="1">The sequence shown here is derived from an EMBL/GenBank/DDBJ whole genome shotgun (WGS) entry which is preliminary data.</text>
</comment>
<organism evidence="1 2">
    <name type="scientific">Cymbomonas tetramitiformis</name>
    <dbReference type="NCBI Taxonomy" id="36881"/>
    <lineage>
        <taxon>Eukaryota</taxon>
        <taxon>Viridiplantae</taxon>
        <taxon>Chlorophyta</taxon>
        <taxon>Pyramimonadophyceae</taxon>
        <taxon>Pyramimonadales</taxon>
        <taxon>Pyramimonadaceae</taxon>
        <taxon>Cymbomonas</taxon>
    </lineage>
</organism>
<gene>
    <name evidence="1" type="ORF">CYMTET_44437</name>
</gene>
<name>A0AAE0C210_9CHLO</name>
<dbReference type="EMBL" id="LGRX02030185">
    <property type="protein sequence ID" value="KAK3246015.1"/>
    <property type="molecule type" value="Genomic_DNA"/>
</dbReference>
<feature type="non-terminal residue" evidence="1">
    <location>
        <position position="1"/>
    </location>
</feature>
<accession>A0AAE0C210</accession>
<protein>
    <submittedName>
        <fullName evidence="1">Uncharacterized protein</fullName>
    </submittedName>
</protein>
<keyword evidence="2" id="KW-1185">Reference proteome</keyword>